<comment type="caution">
    <text evidence="1">The sequence shown here is derived from an EMBL/GenBank/DDBJ whole genome shotgun (WGS) entry which is preliminary data.</text>
</comment>
<sequence>MQDVKIKQFVFGGLMKENSVIPFLLYDPKMGSCSFGSSQSVMVFFVSSAISDLFVSCDENFLEILHSHLTTLVYAYLYRTTTLTT</sequence>
<name>A0AAP0LZS9_9ROSI</name>
<dbReference type="Proteomes" id="UP001428341">
    <property type="component" value="Unassembled WGS sequence"/>
</dbReference>
<dbReference type="EMBL" id="JBCGBO010000007">
    <property type="protein sequence ID" value="KAK9187034.1"/>
    <property type="molecule type" value="Genomic_DNA"/>
</dbReference>
<keyword evidence="2" id="KW-1185">Reference proteome</keyword>
<organism evidence="1 2">
    <name type="scientific">Citrus x changshan-huyou</name>
    <dbReference type="NCBI Taxonomy" id="2935761"/>
    <lineage>
        <taxon>Eukaryota</taxon>
        <taxon>Viridiplantae</taxon>
        <taxon>Streptophyta</taxon>
        <taxon>Embryophyta</taxon>
        <taxon>Tracheophyta</taxon>
        <taxon>Spermatophyta</taxon>
        <taxon>Magnoliopsida</taxon>
        <taxon>eudicotyledons</taxon>
        <taxon>Gunneridae</taxon>
        <taxon>Pentapetalae</taxon>
        <taxon>rosids</taxon>
        <taxon>malvids</taxon>
        <taxon>Sapindales</taxon>
        <taxon>Rutaceae</taxon>
        <taxon>Aurantioideae</taxon>
        <taxon>Citrus</taxon>
    </lineage>
</organism>
<protein>
    <submittedName>
        <fullName evidence="1">Uncharacterized protein</fullName>
    </submittedName>
</protein>
<accession>A0AAP0LZS9</accession>
<proteinExistence type="predicted"/>
<dbReference type="AlphaFoldDB" id="A0AAP0LZS9"/>
<evidence type="ECO:0000313" key="1">
    <source>
        <dbReference type="EMBL" id="KAK9187034.1"/>
    </source>
</evidence>
<evidence type="ECO:0000313" key="2">
    <source>
        <dbReference type="Proteomes" id="UP001428341"/>
    </source>
</evidence>
<reference evidence="1 2" key="1">
    <citation type="submission" date="2024-05" db="EMBL/GenBank/DDBJ databases">
        <title>Haplotype-resolved chromosome-level genome assembly of Huyou (Citrus changshanensis).</title>
        <authorList>
            <person name="Miao C."/>
            <person name="Chen W."/>
            <person name="Wu Y."/>
            <person name="Wang L."/>
            <person name="Zhao S."/>
            <person name="Grierson D."/>
            <person name="Xu C."/>
            <person name="Chen K."/>
        </authorList>
    </citation>
    <scope>NUCLEOTIDE SEQUENCE [LARGE SCALE GENOMIC DNA]</scope>
    <source>
        <strain evidence="1">01-14</strain>
        <tissue evidence="1">Leaf</tissue>
    </source>
</reference>
<gene>
    <name evidence="1" type="ORF">WN944_018424</name>
</gene>